<organism evidence="2">
    <name type="scientific">marine sediment metagenome</name>
    <dbReference type="NCBI Taxonomy" id="412755"/>
    <lineage>
        <taxon>unclassified sequences</taxon>
        <taxon>metagenomes</taxon>
        <taxon>ecological metagenomes</taxon>
    </lineage>
</organism>
<feature type="coiled-coil region" evidence="1">
    <location>
        <begin position="33"/>
        <end position="60"/>
    </location>
</feature>
<accession>X1BX16</accession>
<dbReference type="EMBL" id="BART01011482">
    <property type="protein sequence ID" value="GAG85677.1"/>
    <property type="molecule type" value="Genomic_DNA"/>
</dbReference>
<evidence type="ECO:0000256" key="1">
    <source>
        <dbReference type="SAM" id="Coils"/>
    </source>
</evidence>
<evidence type="ECO:0000313" key="2">
    <source>
        <dbReference type="EMBL" id="GAG85677.1"/>
    </source>
</evidence>
<dbReference type="AlphaFoldDB" id="X1BX16"/>
<name>X1BX16_9ZZZZ</name>
<proteinExistence type="predicted"/>
<reference evidence="2" key="1">
    <citation type="journal article" date="2014" name="Front. Microbiol.">
        <title>High frequency of phylogenetically diverse reductive dehalogenase-homologous genes in deep subseafloor sedimentary metagenomes.</title>
        <authorList>
            <person name="Kawai M."/>
            <person name="Futagami T."/>
            <person name="Toyoda A."/>
            <person name="Takaki Y."/>
            <person name="Nishi S."/>
            <person name="Hori S."/>
            <person name="Arai W."/>
            <person name="Tsubouchi T."/>
            <person name="Morono Y."/>
            <person name="Uchiyama I."/>
            <person name="Ito T."/>
            <person name="Fujiyama A."/>
            <person name="Inagaki F."/>
            <person name="Takami H."/>
        </authorList>
    </citation>
    <scope>NUCLEOTIDE SEQUENCE</scope>
    <source>
        <strain evidence="2">Expedition CK06-06</strain>
    </source>
</reference>
<comment type="caution">
    <text evidence="2">The sequence shown here is derived from an EMBL/GenBank/DDBJ whole genome shotgun (WGS) entry which is preliminary data.</text>
</comment>
<keyword evidence="1" id="KW-0175">Coiled coil</keyword>
<protein>
    <recommendedName>
        <fullName evidence="3">Ribbon-helix-helix protein CopG domain-containing protein</fullName>
    </recommendedName>
</protein>
<sequence length="61" mass="7246">MEQIMYSFRIDKKLLNRAKKEAKKLGLCTSAFIRQAITDKVSYNNKIKELEERIVKLENKK</sequence>
<gene>
    <name evidence="2" type="ORF">S01H4_24449</name>
</gene>
<evidence type="ECO:0008006" key="3">
    <source>
        <dbReference type="Google" id="ProtNLM"/>
    </source>
</evidence>